<organism evidence="4 5">
    <name type="scientific">Prorocentrum cordatum</name>
    <dbReference type="NCBI Taxonomy" id="2364126"/>
    <lineage>
        <taxon>Eukaryota</taxon>
        <taxon>Sar</taxon>
        <taxon>Alveolata</taxon>
        <taxon>Dinophyceae</taxon>
        <taxon>Prorocentrales</taxon>
        <taxon>Prorocentraceae</taxon>
        <taxon>Prorocentrum</taxon>
    </lineage>
</organism>
<keyword evidence="1" id="KW-0863">Zinc-finger</keyword>
<evidence type="ECO:0000256" key="2">
    <source>
        <dbReference type="SAM" id="MobiDB-lite"/>
    </source>
</evidence>
<accession>A0ABN9QJH9</accession>
<reference evidence="4" key="1">
    <citation type="submission" date="2023-10" db="EMBL/GenBank/DDBJ databases">
        <authorList>
            <person name="Chen Y."/>
            <person name="Shah S."/>
            <person name="Dougan E. K."/>
            <person name="Thang M."/>
            <person name="Chan C."/>
        </authorList>
    </citation>
    <scope>NUCLEOTIDE SEQUENCE [LARGE SCALE GENOMIC DNA]</scope>
</reference>
<dbReference type="SUPFAM" id="SSF57850">
    <property type="entry name" value="RING/U-box"/>
    <property type="match status" value="1"/>
</dbReference>
<feature type="compositionally biased region" description="Low complexity" evidence="2">
    <location>
        <begin position="38"/>
        <end position="54"/>
    </location>
</feature>
<dbReference type="PROSITE" id="PS50089">
    <property type="entry name" value="ZF_RING_2"/>
    <property type="match status" value="1"/>
</dbReference>
<proteinExistence type="predicted"/>
<feature type="domain" description="RING-type" evidence="3">
    <location>
        <begin position="71"/>
        <end position="134"/>
    </location>
</feature>
<feature type="region of interest" description="Disordered" evidence="2">
    <location>
        <begin position="1"/>
        <end position="66"/>
    </location>
</feature>
<evidence type="ECO:0000313" key="4">
    <source>
        <dbReference type="EMBL" id="CAK0805000.1"/>
    </source>
</evidence>
<sequence>MALAGAEPCDSSAPQRWRRRQRAHQAAADGETAEAAEEAGPAAGEPAEAPAGAERPPKAGELARHKPQEPCTICLEGFDGKEADCMPRTCRKCGNSFHQACLSEWSRKDQQIKWEQKPWMLPSQFESGSCPCCRSNKGHDKSRRWKK</sequence>
<dbReference type="Gene3D" id="3.30.40.10">
    <property type="entry name" value="Zinc/RING finger domain, C3HC4 (zinc finger)"/>
    <property type="match status" value="1"/>
</dbReference>
<dbReference type="Proteomes" id="UP001189429">
    <property type="component" value="Unassembled WGS sequence"/>
</dbReference>
<evidence type="ECO:0000313" key="5">
    <source>
        <dbReference type="Proteomes" id="UP001189429"/>
    </source>
</evidence>
<evidence type="ECO:0000256" key="1">
    <source>
        <dbReference type="PROSITE-ProRule" id="PRU00175"/>
    </source>
</evidence>
<comment type="caution">
    <text evidence="4">The sequence shown here is derived from an EMBL/GenBank/DDBJ whole genome shotgun (WGS) entry which is preliminary data.</text>
</comment>
<keyword evidence="5" id="KW-1185">Reference proteome</keyword>
<dbReference type="InterPro" id="IPR013083">
    <property type="entry name" value="Znf_RING/FYVE/PHD"/>
</dbReference>
<gene>
    <name evidence="4" type="ORF">PCOR1329_LOCUS11661</name>
</gene>
<feature type="compositionally biased region" description="Basic and acidic residues" evidence="2">
    <location>
        <begin position="55"/>
        <end position="66"/>
    </location>
</feature>
<dbReference type="SMART" id="SM00184">
    <property type="entry name" value="RING"/>
    <property type="match status" value="1"/>
</dbReference>
<dbReference type="InterPro" id="IPR001841">
    <property type="entry name" value="Znf_RING"/>
</dbReference>
<dbReference type="EMBL" id="CAUYUJ010003359">
    <property type="protein sequence ID" value="CAK0805000.1"/>
    <property type="molecule type" value="Genomic_DNA"/>
</dbReference>
<keyword evidence="1" id="KW-0862">Zinc</keyword>
<evidence type="ECO:0000259" key="3">
    <source>
        <dbReference type="PROSITE" id="PS50089"/>
    </source>
</evidence>
<protein>
    <recommendedName>
        <fullName evidence="3">RING-type domain-containing protein</fullName>
    </recommendedName>
</protein>
<name>A0ABN9QJH9_9DINO</name>
<keyword evidence="1" id="KW-0479">Metal-binding</keyword>